<dbReference type="Ensembl" id="ENSPMRT00000022944.1">
    <property type="protein sequence ID" value="ENSPMRP00000021621.1"/>
    <property type="gene ID" value="ENSPMRG00000014028.1"/>
</dbReference>
<evidence type="ECO:0000313" key="10">
    <source>
        <dbReference type="Proteomes" id="UP000472272"/>
    </source>
</evidence>
<keyword evidence="6" id="KW-1279">T cell receptor</keyword>
<name>A0A670JBG6_PODMU</name>
<proteinExistence type="predicted"/>
<dbReference type="Proteomes" id="UP000472272">
    <property type="component" value="Chromosome 13"/>
</dbReference>
<dbReference type="PANTHER" id="PTHR19343:SF13">
    <property type="entry name" value="T CELL RECEPTOR ALPHA VARIABLE 21"/>
    <property type="match status" value="1"/>
</dbReference>
<evidence type="ECO:0000313" key="9">
    <source>
        <dbReference type="Ensembl" id="ENSPMRP00000021621.1"/>
    </source>
</evidence>
<organism evidence="9 10">
    <name type="scientific">Podarcis muralis</name>
    <name type="common">Wall lizard</name>
    <name type="synonym">Lacerta muralis</name>
    <dbReference type="NCBI Taxonomy" id="64176"/>
    <lineage>
        <taxon>Eukaryota</taxon>
        <taxon>Metazoa</taxon>
        <taxon>Chordata</taxon>
        <taxon>Craniata</taxon>
        <taxon>Vertebrata</taxon>
        <taxon>Euteleostomi</taxon>
        <taxon>Lepidosauria</taxon>
        <taxon>Squamata</taxon>
        <taxon>Bifurcata</taxon>
        <taxon>Unidentata</taxon>
        <taxon>Episquamata</taxon>
        <taxon>Laterata</taxon>
        <taxon>Lacertibaenia</taxon>
        <taxon>Lacertidae</taxon>
        <taxon>Podarcis</taxon>
    </lineage>
</organism>
<evidence type="ECO:0000256" key="1">
    <source>
        <dbReference type="ARBA" id="ARBA00022729"/>
    </source>
</evidence>
<keyword evidence="2" id="KW-0391">Immunity</keyword>
<feature type="signal peptide" evidence="7">
    <location>
        <begin position="1"/>
        <end position="28"/>
    </location>
</feature>
<reference evidence="9 10" key="1">
    <citation type="journal article" date="2019" name="Proc. Natl. Acad. Sci. U.S.A.">
        <title>Regulatory changes in pterin and carotenoid genes underlie balanced color polymorphisms in the wall lizard.</title>
        <authorList>
            <person name="Andrade P."/>
            <person name="Pinho C."/>
            <person name="Perez I de Lanuza G."/>
            <person name="Afonso S."/>
            <person name="Brejcha J."/>
            <person name="Rubin C.J."/>
            <person name="Wallerman O."/>
            <person name="Pereira P."/>
            <person name="Sabatino S.J."/>
            <person name="Bellati A."/>
            <person name="Pellitteri-Rosa D."/>
            <person name="Bosakova Z."/>
            <person name="Bunikis I."/>
            <person name="Carretero M.A."/>
            <person name="Feiner N."/>
            <person name="Marsik P."/>
            <person name="Pauperio F."/>
            <person name="Salvi D."/>
            <person name="Soler L."/>
            <person name="While G.M."/>
            <person name="Uller T."/>
            <person name="Font E."/>
            <person name="Andersson L."/>
            <person name="Carneiro M."/>
        </authorList>
    </citation>
    <scope>NUCLEOTIDE SEQUENCE</scope>
</reference>
<keyword evidence="4" id="KW-0675">Receptor</keyword>
<feature type="domain" description="Ig-like" evidence="8">
    <location>
        <begin position="30"/>
        <end position="117"/>
    </location>
</feature>
<dbReference type="InterPro" id="IPR013783">
    <property type="entry name" value="Ig-like_fold"/>
</dbReference>
<evidence type="ECO:0000256" key="2">
    <source>
        <dbReference type="ARBA" id="ARBA00022859"/>
    </source>
</evidence>
<dbReference type="InterPro" id="IPR051006">
    <property type="entry name" value="TCR_variable_domain"/>
</dbReference>
<evidence type="ECO:0000256" key="4">
    <source>
        <dbReference type="ARBA" id="ARBA00023170"/>
    </source>
</evidence>
<keyword evidence="1 7" id="KW-0732">Signal</keyword>
<keyword evidence="3" id="KW-1064">Adaptive immunity</keyword>
<dbReference type="GO" id="GO:0042101">
    <property type="term" value="C:T cell receptor complex"/>
    <property type="evidence" value="ECO:0007669"/>
    <property type="project" value="UniProtKB-KW"/>
</dbReference>
<dbReference type="Pfam" id="PF07686">
    <property type="entry name" value="V-set"/>
    <property type="match status" value="1"/>
</dbReference>
<dbReference type="InterPro" id="IPR013106">
    <property type="entry name" value="Ig_V-set"/>
</dbReference>
<evidence type="ECO:0000256" key="6">
    <source>
        <dbReference type="ARBA" id="ARBA00043266"/>
    </source>
</evidence>
<dbReference type="InterPro" id="IPR007110">
    <property type="entry name" value="Ig-like_dom"/>
</dbReference>
<dbReference type="PROSITE" id="PS50835">
    <property type="entry name" value="IG_LIKE"/>
    <property type="match status" value="1"/>
</dbReference>
<sequence>MASITWLSRWRHLFGLLVLYQWTIVCSSDSQVTQSPVSQNVQEGGLFAIICSNPNEYRTHFWYRQQPGRAPTFLLYIASQEKNETKGRFTADLNTKEKFTSLTLHHTQVGDSLVYFCAESRSAAKTHPASHKTCCQGSHSEKHCFAPKTTTKNPTTSRLAEFILSLLGS</sequence>
<reference evidence="9" key="2">
    <citation type="submission" date="2025-08" db="UniProtKB">
        <authorList>
            <consortium name="Ensembl"/>
        </authorList>
    </citation>
    <scope>IDENTIFICATION</scope>
</reference>
<evidence type="ECO:0000256" key="7">
    <source>
        <dbReference type="SAM" id="SignalP"/>
    </source>
</evidence>
<evidence type="ECO:0000259" key="8">
    <source>
        <dbReference type="PROSITE" id="PS50835"/>
    </source>
</evidence>
<dbReference type="InterPro" id="IPR036179">
    <property type="entry name" value="Ig-like_dom_sf"/>
</dbReference>
<dbReference type="SUPFAM" id="SSF48726">
    <property type="entry name" value="Immunoglobulin"/>
    <property type="match status" value="1"/>
</dbReference>
<dbReference type="Gene3D" id="2.60.40.10">
    <property type="entry name" value="Immunoglobulins"/>
    <property type="match status" value="1"/>
</dbReference>
<dbReference type="GeneTree" id="ENSGT00940000163224"/>
<keyword evidence="10" id="KW-1185">Reference proteome</keyword>
<evidence type="ECO:0000256" key="5">
    <source>
        <dbReference type="ARBA" id="ARBA00023319"/>
    </source>
</evidence>
<protein>
    <recommendedName>
        <fullName evidence="8">Ig-like domain-containing protein</fullName>
    </recommendedName>
</protein>
<feature type="chain" id="PRO_5025658914" description="Ig-like domain-containing protein" evidence="7">
    <location>
        <begin position="29"/>
        <end position="169"/>
    </location>
</feature>
<dbReference type="AlphaFoldDB" id="A0A670JBG6"/>
<keyword evidence="5" id="KW-0393">Immunoglobulin domain</keyword>
<evidence type="ECO:0000256" key="3">
    <source>
        <dbReference type="ARBA" id="ARBA00023130"/>
    </source>
</evidence>
<dbReference type="GO" id="GO:0002250">
    <property type="term" value="P:adaptive immune response"/>
    <property type="evidence" value="ECO:0007669"/>
    <property type="project" value="UniProtKB-KW"/>
</dbReference>
<dbReference type="GO" id="GO:0042605">
    <property type="term" value="F:peptide antigen binding"/>
    <property type="evidence" value="ECO:0007669"/>
    <property type="project" value="TreeGrafter"/>
</dbReference>
<reference evidence="9" key="3">
    <citation type="submission" date="2025-09" db="UniProtKB">
        <authorList>
            <consortium name="Ensembl"/>
        </authorList>
    </citation>
    <scope>IDENTIFICATION</scope>
</reference>
<dbReference type="PANTHER" id="PTHR19343">
    <property type="entry name" value="T CELL RECEPTOR ALPHA VARIABLE 1-2"/>
    <property type="match status" value="1"/>
</dbReference>
<accession>A0A670JBG6</accession>